<feature type="compositionally biased region" description="Acidic residues" evidence="9">
    <location>
        <begin position="1004"/>
        <end position="1020"/>
    </location>
</feature>
<dbReference type="InterPro" id="IPR036116">
    <property type="entry name" value="FN3_sf"/>
</dbReference>
<evidence type="ECO:0000256" key="9">
    <source>
        <dbReference type="SAM" id="MobiDB-lite"/>
    </source>
</evidence>
<comment type="subcellular location">
    <subcellularLocation>
        <location evidence="1">Membrane</location>
        <topology evidence="1">Single-pass membrane protein</topology>
    </subcellularLocation>
</comment>
<feature type="transmembrane region" description="Helical" evidence="10">
    <location>
        <begin position="709"/>
        <end position="731"/>
    </location>
</feature>
<dbReference type="PRINTS" id="PR00014">
    <property type="entry name" value="FNTYPEIII"/>
</dbReference>
<keyword evidence="6 10" id="KW-0472">Membrane</keyword>
<dbReference type="GO" id="GO:0016020">
    <property type="term" value="C:membrane"/>
    <property type="evidence" value="ECO:0007669"/>
    <property type="project" value="UniProtKB-SubCell"/>
</dbReference>
<dbReference type="CDD" id="cd00063">
    <property type="entry name" value="FN3"/>
    <property type="match status" value="3"/>
</dbReference>
<dbReference type="GO" id="GO:0007399">
    <property type="term" value="P:nervous system development"/>
    <property type="evidence" value="ECO:0007669"/>
    <property type="project" value="UniProtKB-ARBA"/>
</dbReference>
<dbReference type="SUPFAM" id="SSF49265">
    <property type="entry name" value="Fibronectin type III"/>
    <property type="match status" value="2"/>
</dbReference>
<keyword evidence="5 10" id="KW-1133">Transmembrane helix</keyword>
<evidence type="ECO:0000259" key="11">
    <source>
        <dbReference type="PROSITE" id="PS50835"/>
    </source>
</evidence>
<dbReference type="InterPro" id="IPR007110">
    <property type="entry name" value="Ig-like_dom"/>
</dbReference>
<accession>A0A0P7ZDS8</accession>
<dbReference type="EMBL" id="JARO02000261">
    <property type="protein sequence ID" value="KPP79207.1"/>
    <property type="molecule type" value="Genomic_DNA"/>
</dbReference>
<sequence>MTVLRDDFRQNPTDVVVAAGETAMLECQPPRGHPEPTTYWKKDKVRLEDKDDRVTIRGGKLTITSTRRSDAGMYTCVAVNMVGERDSEAAQLSVFERPSFLRRPTNQVVLVEESVELRCQVQGDPLPTVRWRKDDADLPRGRYEMKHERDEHVLRVRKASTVDQGRFACVAENRVGKAEAEATLTVRAAPQFVVRPRDQIVAQGRTATFLCETKGNPQPTVFWQKEGTQNLLFPNMPQQLDSRFSVSPGGELTVSSVQRSDAGYYICQALTVAGSIMAKAQLEVTDAMTDRPPPIIRQGPANQTLSVGESALLRCQASGDPPPAVSWLKDGVNLLGRDPRLSLVDAGSLQIQNTKMSDSGMYTCVAGSSTGETTWSAFLEVTDVTRNSVSLSWQPGPAGASPVTYYVIEAFSQLVSNSWQTAAEHVKSTQFTVRGLRPNTIYLFIVRAVNSQGLGDPSPVSEPVRTQDLSPPAQGIDHREVQKELGEVVVHLHDPQVLSPTAIQVTWMVDNPTRFIQGYRVMYRQTSGLPAPGAWRGQDVTPPSERRTVLSSLRKGVVYEVKARPYFNDFQGVDSESKTGRTAEEAPSAPPQQVTVLSLGSHNSTSISVSWDPPPLDHQNGIIQEYKIWCLANETRFHVNKTVDAAIRSVVVGGLQAGVQYRVEVAASTSAGVGVRSEPRPILIGKDLKDVITGGEEKNSISDVVKQPAFIAGIGGACWIVLMGFSTWLYWRRKKRKGLSNYAVQSFTFTRADLLPAGQGEKTGTMLSDGAIYSSIDFSNKPGYSSQAAPYGGQATPYATTQILQSNSFHQLAVELPDPRWKVPPQGRPDGGTLGYALGDPHSCNSSGKGGKKKKTKSGSKTPKSNGSCWANVPLPPPPMQPLPGTEVDHYGPGHEGGGYKADSLRGTLPTHSYLHQGLEDELEEERVPTPPIRGVASSLAPATLSPTPSEEMHSALQAHLDELTRAYQLDVARHAWQLQASQNPPQAPAPPLGYVSSTLTSDPDSDIPDEDEEEEESDAYELSSQLCGLEHADSPDVSVTGECLA</sequence>
<feature type="compositionally biased region" description="Basic and acidic residues" evidence="9">
    <location>
        <begin position="575"/>
        <end position="584"/>
    </location>
</feature>
<feature type="compositionally biased region" description="Low complexity" evidence="9">
    <location>
        <begin position="859"/>
        <end position="868"/>
    </location>
</feature>
<dbReference type="InterPro" id="IPR051170">
    <property type="entry name" value="Neural/epithelial_adhesion"/>
</dbReference>
<evidence type="ECO:0000256" key="2">
    <source>
        <dbReference type="ARBA" id="ARBA00022692"/>
    </source>
</evidence>
<dbReference type="PANTHER" id="PTHR12231">
    <property type="entry name" value="CTX-RELATED TYPE I TRANSMEMBRANE PROTEIN"/>
    <property type="match status" value="1"/>
</dbReference>
<feature type="domain" description="Fibronectin type-III" evidence="12">
    <location>
        <begin position="488"/>
        <end position="585"/>
    </location>
</feature>
<keyword evidence="3" id="KW-0732">Signal</keyword>
<dbReference type="PROSITE" id="PS50835">
    <property type="entry name" value="IG_LIKE"/>
    <property type="match status" value="4"/>
</dbReference>
<dbReference type="FunFam" id="2.60.40.10:FF:000058">
    <property type="entry name" value="roundabout homolog 2 isoform X3"/>
    <property type="match status" value="1"/>
</dbReference>
<protein>
    <submittedName>
        <fullName evidence="13">Roundabout 2-like</fullName>
    </submittedName>
</protein>
<dbReference type="SUPFAM" id="SSF48726">
    <property type="entry name" value="Immunoglobulin"/>
    <property type="match status" value="4"/>
</dbReference>
<evidence type="ECO:0000256" key="10">
    <source>
        <dbReference type="SAM" id="Phobius"/>
    </source>
</evidence>
<dbReference type="FunFam" id="2.60.40.10:FF:000043">
    <property type="entry name" value="roundabout homolog 2 isoform X2"/>
    <property type="match status" value="1"/>
</dbReference>
<dbReference type="InterPro" id="IPR003599">
    <property type="entry name" value="Ig_sub"/>
</dbReference>
<gene>
    <name evidence="13" type="ORF">Z043_101233</name>
</gene>
<evidence type="ECO:0000256" key="8">
    <source>
        <dbReference type="ARBA" id="ARBA00023319"/>
    </source>
</evidence>
<dbReference type="SMART" id="SM00408">
    <property type="entry name" value="IGc2"/>
    <property type="match status" value="4"/>
</dbReference>
<dbReference type="Gene3D" id="2.60.40.10">
    <property type="entry name" value="Immunoglobulins"/>
    <property type="match status" value="7"/>
</dbReference>
<dbReference type="Pfam" id="PF00041">
    <property type="entry name" value="fn3"/>
    <property type="match status" value="1"/>
</dbReference>
<feature type="domain" description="Ig-like" evidence="11">
    <location>
        <begin position="294"/>
        <end position="382"/>
    </location>
</feature>
<feature type="region of interest" description="Disordered" evidence="9">
    <location>
        <begin position="572"/>
        <end position="591"/>
    </location>
</feature>
<evidence type="ECO:0000256" key="5">
    <source>
        <dbReference type="ARBA" id="ARBA00022989"/>
    </source>
</evidence>
<evidence type="ECO:0000256" key="3">
    <source>
        <dbReference type="ARBA" id="ARBA00022729"/>
    </source>
</evidence>
<keyword evidence="7" id="KW-1015">Disulfide bond</keyword>
<keyword evidence="4" id="KW-0677">Repeat</keyword>
<dbReference type="SMART" id="SM00060">
    <property type="entry name" value="FN3"/>
    <property type="match status" value="3"/>
</dbReference>
<dbReference type="STRING" id="113540.ENSSFOP00015066443"/>
<feature type="region of interest" description="Disordered" evidence="9">
    <location>
        <begin position="982"/>
        <end position="1046"/>
    </location>
</feature>
<feature type="domain" description="Ig-like" evidence="11">
    <location>
        <begin position="1"/>
        <end position="93"/>
    </location>
</feature>
<reference evidence="13 14" key="1">
    <citation type="submission" date="2015-08" db="EMBL/GenBank/DDBJ databases">
        <title>The genome of the Asian arowana (Scleropages formosus).</title>
        <authorList>
            <person name="Tan M.H."/>
            <person name="Gan H.M."/>
            <person name="Croft L.J."/>
            <person name="Austin C.M."/>
        </authorList>
    </citation>
    <scope>NUCLEOTIDE SEQUENCE [LARGE SCALE GENOMIC DNA]</scope>
    <source>
        <strain evidence="13">Aro1</strain>
    </source>
</reference>
<name>A0A0P7ZDS8_SCLFO</name>
<evidence type="ECO:0000256" key="7">
    <source>
        <dbReference type="ARBA" id="ARBA00023157"/>
    </source>
</evidence>
<organism evidence="13 14">
    <name type="scientific">Scleropages formosus</name>
    <name type="common">Asian bonytongue</name>
    <name type="synonym">Osteoglossum formosum</name>
    <dbReference type="NCBI Taxonomy" id="113540"/>
    <lineage>
        <taxon>Eukaryota</taxon>
        <taxon>Metazoa</taxon>
        <taxon>Chordata</taxon>
        <taxon>Craniata</taxon>
        <taxon>Vertebrata</taxon>
        <taxon>Euteleostomi</taxon>
        <taxon>Actinopterygii</taxon>
        <taxon>Neopterygii</taxon>
        <taxon>Teleostei</taxon>
        <taxon>Osteoglossocephala</taxon>
        <taxon>Osteoglossomorpha</taxon>
        <taxon>Osteoglossiformes</taxon>
        <taxon>Osteoglossidae</taxon>
        <taxon>Scleropages</taxon>
    </lineage>
</organism>
<dbReference type="SMART" id="SM00409">
    <property type="entry name" value="IG"/>
    <property type="match status" value="4"/>
</dbReference>
<feature type="domain" description="Ig-like" evidence="11">
    <location>
        <begin position="190"/>
        <end position="285"/>
    </location>
</feature>
<dbReference type="FunFam" id="2.60.40.10:FF:000065">
    <property type="entry name" value="roundabout homolog 1 isoform X3"/>
    <property type="match status" value="1"/>
</dbReference>
<feature type="region of interest" description="Disordered" evidence="9">
    <location>
        <begin position="819"/>
        <end position="873"/>
    </location>
</feature>
<keyword evidence="2 10" id="KW-0812">Transmembrane</keyword>
<comment type="caution">
    <text evidence="13">The sequence shown here is derived from an EMBL/GenBank/DDBJ whole genome shotgun (WGS) entry which is preliminary data.</text>
</comment>
<dbReference type="InterPro" id="IPR013783">
    <property type="entry name" value="Ig-like_fold"/>
</dbReference>
<keyword evidence="8" id="KW-0393">Immunoglobulin domain</keyword>
<dbReference type="Pfam" id="PF13927">
    <property type="entry name" value="Ig_3"/>
    <property type="match status" value="2"/>
</dbReference>
<evidence type="ECO:0000313" key="14">
    <source>
        <dbReference type="Proteomes" id="UP000034805"/>
    </source>
</evidence>
<evidence type="ECO:0000256" key="4">
    <source>
        <dbReference type="ARBA" id="ARBA00022737"/>
    </source>
</evidence>
<dbReference type="FunFam" id="2.60.40.10:FF:000055">
    <property type="entry name" value="roundabout homolog 1 isoform X2"/>
    <property type="match status" value="1"/>
</dbReference>
<feature type="domain" description="Fibronectin type-III" evidence="12">
    <location>
        <begin position="375"/>
        <end position="469"/>
    </location>
</feature>
<evidence type="ECO:0000256" key="6">
    <source>
        <dbReference type="ARBA" id="ARBA00023136"/>
    </source>
</evidence>
<feature type="domain" description="Fibronectin type-III" evidence="12">
    <location>
        <begin position="590"/>
        <end position="687"/>
    </location>
</feature>
<feature type="domain" description="Ig-like" evidence="11">
    <location>
        <begin position="98"/>
        <end position="185"/>
    </location>
</feature>
<dbReference type="PROSITE" id="PS50853">
    <property type="entry name" value="FN3"/>
    <property type="match status" value="3"/>
</dbReference>
<evidence type="ECO:0000259" key="12">
    <source>
        <dbReference type="PROSITE" id="PS50853"/>
    </source>
</evidence>
<dbReference type="Pfam" id="PF07679">
    <property type="entry name" value="I-set"/>
    <property type="match status" value="2"/>
</dbReference>
<proteinExistence type="predicted"/>
<dbReference type="SMART" id="SM00406">
    <property type="entry name" value="IGv"/>
    <property type="match status" value="2"/>
</dbReference>
<dbReference type="InterPro" id="IPR013106">
    <property type="entry name" value="Ig_V-set"/>
</dbReference>
<evidence type="ECO:0000313" key="13">
    <source>
        <dbReference type="EMBL" id="KPP79207.1"/>
    </source>
</evidence>
<dbReference type="FunFam" id="2.60.40.10:FF:000053">
    <property type="entry name" value="Roundabout guidance receptor 1"/>
    <property type="match status" value="1"/>
</dbReference>
<dbReference type="PANTHER" id="PTHR12231:SF242">
    <property type="entry name" value="ROUNDABOUT HOMOLOG 2"/>
    <property type="match status" value="1"/>
</dbReference>
<evidence type="ECO:0000256" key="1">
    <source>
        <dbReference type="ARBA" id="ARBA00004167"/>
    </source>
</evidence>
<dbReference type="InterPro" id="IPR036179">
    <property type="entry name" value="Ig-like_dom_sf"/>
</dbReference>
<dbReference type="InterPro" id="IPR013098">
    <property type="entry name" value="Ig_I-set"/>
</dbReference>
<dbReference type="AlphaFoldDB" id="A0A0P7ZDS8"/>
<dbReference type="Proteomes" id="UP000034805">
    <property type="component" value="Unassembled WGS sequence"/>
</dbReference>
<dbReference type="FunFam" id="2.60.40.10:FF:000008">
    <property type="entry name" value="roundabout homolog 2 isoform X2"/>
    <property type="match status" value="2"/>
</dbReference>
<dbReference type="InterPro" id="IPR003598">
    <property type="entry name" value="Ig_sub2"/>
</dbReference>
<dbReference type="InterPro" id="IPR003961">
    <property type="entry name" value="FN3_dom"/>
</dbReference>